<keyword evidence="1" id="KW-0812">Transmembrane</keyword>
<sequence length="225" mass="23774">MITGGSRRTTDLTAARSLILASYAFAVVGWELIVLVVTAPLGLREDRWSSVAVHQVVTVAGWVTGIVVLARTGRRALTVRRRTGRRLVRTGLAVALAVVVIAVRWWSVGDGQALIAGEHRSYLADFGQVGRVLTLGQVGYYVAEAGVVSLLIAFGQRSGELWTGRAAVPWGGLVAAVSWGLVHVLLQGGAAGLYAAAVAVAMGVVHVLLRSWRATWGVTALVFVV</sequence>
<feature type="transmembrane region" description="Helical" evidence="1">
    <location>
        <begin position="167"/>
        <end position="186"/>
    </location>
</feature>
<evidence type="ECO:0000313" key="3">
    <source>
        <dbReference type="Proteomes" id="UP001566476"/>
    </source>
</evidence>
<protein>
    <recommendedName>
        <fullName evidence="4">CPBP family intramembrane metalloprotease</fullName>
    </recommendedName>
</protein>
<gene>
    <name evidence="2" type="ORF">AB2L28_15470</name>
</gene>
<organism evidence="2 3">
    <name type="scientific">Kineococcus mangrovi</name>
    <dbReference type="NCBI Taxonomy" id="1660183"/>
    <lineage>
        <taxon>Bacteria</taxon>
        <taxon>Bacillati</taxon>
        <taxon>Actinomycetota</taxon>
        <taxon>Actinomycetes</taxon>
        <taxon>Kineosporiales</taxon>
        <taxon>Kineosporiaceae</taxon>
        <taxon>Kineococcus</taxon>
    </lineage>
</organism>
<dbReference type="EMBL" id="JBGGTQ010000007">
    <property type="protein sequence ID" value="MEZ0493638.1"/>
    <property type="molecule type" value="Genomic_DNA"/>
</dbReference>
<keyword evidence="3" id="KW-1185">Reference proteome</keyword>
<keyword evidence="1" id="KW-0472">Membrane</keyword>
<comment type="caution">
    <text evidence="2">The sequence shown here is derived from an EMBL/GenBank/DDBJ whole genome shotgun (WGS) entry which is preliminary data.</text>
</comment>
<accession>A0ABV4I4L5</accession>
<dbReference type="RefSeq" id="WP_370719877.1">
    <property type="nucleotide sequence ID" value="NZ_JBGGTQ010000007.1"/>
</dbReference>
<feature type="transmembrane region" description="Helical" evidence="1">
    <location>
        <begin position="192"/>
        <end position="209"/>
    </location>
</feature>
<proteinExistence type="predicted"/>
<evidence type="ECO:0000256" key="1">
    <source>
        <dbReference type="SAM" id="Phobius"/>
    </source>
</evidence>
<feature type="transmembrane region" description="Helical" evidence="1">
    <location>
        <begin position="20"/>
        <end position="39"/>
    </location>
</feature>
<dbReference type="Proteomes" id="UP001566476">
    <property type="component" value="Unassembled WGS sequence"/>
</dbReference>
<reference evidence="2 3" key="1">
    <citation type="submission" date="2024-07" db="EMBL/GenBank/DDBJ databases">
        <authorList>
            <person name="Thanompreechachai J."/>
            <person name="Duangmal K."/>
        </authorList>
    </citation>
    <scope>NUCLEOTIDE SEQUENCE [LARGE SCALE GENOMIC DNA]</scope>
    <source>
        <strain evidence="2 3">TBRC 1896</strain>
    </source>
</reference>
<evidence type="ECO:0008006" key="4">
    <source>
        <dbReference type="Google" id="ProtNLM"/>
    </source>
</evidence>
<name>A0ABV4I4L5_9ACTN</name>
<evidence type="ECO:0000313" key="2">
    <source>
        <dbReference type="EMBL" id="MEZ0493638.1"/>
    </source>
</evidence>
<feature type="transmembrane region" description="Helical" evidence="1">
    <location>
        <begin position="90"/>
        <end position="107"/>
    </location>
</feature>
<keyword evidence="1" id="KW-1133">Transmembrane helix</keyword>
<feature type="transmembrane region" description="Helical" evidence="1">
    <location>
        <begin position="138"/>
        <end position="155"/>
    </location>
</feature>
<feature type="transmembrane region" description="Helical" evidence="1">
    <location>
        <begin position="51"/>
        <end position="70"/>
    </location>
</feature>